<evidence type="ECO:0000313" key="3">
    <source>
        <dbReference type="EMBL" id="MBM0106363.1"/>
    </source>
</evidence>
<feature type="signal peptide" evidence="2">
    <location>
        <begin position="1"/>
        <end position="39"/>
    </location>
</feature>
<evidence type="ECO:0008006" key="5">
    <source>
        <dbReference type="Google" id="ProtNLM"/>
    </source>
</evidence>
<keyword evidence="1" id="KW-0175">Coiled coil</keyword>
<feature type="chain" id="PRO_5047367792" description="DNA repair protein" evidence="2">
    <location>
        <begin position="40"/>
        <end position="250"/>
    </location>
</feature>
<name>A0ABS1WZH7_9GAMM</name>
<accession>A0ABS1WZH7</accession>
<protein>
    <recommendedName>
        <fullName evidence="5">DNA repair protein</fullName>
    </recommendedName>
</protein>
<gene>
    <name evidence="3" type="ORF">JM946_16635</name>
</gene>
<feature type="coiled-coil region" evidence="1">
    <location>
        <begin position="46"/>
        <end position="157"/>
    </location>
</feature>
<evidence type="ECO:0000313" key="4">
    <source>
        <dbReference type="Proteomes" id="UP000661077"/>
    </source>
</evidence>
<keyword evidence="2" id="KW-0732">Signal</keyword>
<dbReference type="Gene3D" id="1.20.5.990">
    <property type="entry name" value="Nemo cc2-lz domain - 1d5 darpin complex"/>
    <property type="match status" value="1"/>
</dbReference>
<evidence type="ECO:0000256" key="1">
    <source>
        <dbReference type="SAM" id="Coils"/>
    </source>
</evidence>
<reference evidence="3 4" key="1">
    <citation type="journal article" date="2021" name="Int. J. Syst. Evol. Microbiol.">
        <title>Steroidobacter gossypii sp. nov., isolated from soil of cotton cropping field.</title>
        <authorList>
            <person name="Huang R."/>
            <person name="Yang S."/>
            <person name="Zhen C."/>
            <person name="Liu W."/>
        </authorList>
    </citation>
    <scope>NUCLEOTIDE SEQUENCE [LARGE SCALE GENOMIC DNA]</scope>
    <source>
        <strain evidence="3 4">S1-65</strain>
    </source>
</reference>
<dbReference type="EMBL" id="JAEVLS010000003">
    <property type="protein sequence ID" value="MBM0106363.1"/>
    <property type="molecule type" value="Genomic_DNA"/>
</dbReference>
<dbReference type="Proteomes" id="UP000661077">
    <property type="component" value="Unassembled WGS sequence"/>
</dbReference>
<dbReference type="RefSeq" id="WP_203168469.1">
    <property type="nucleotide sequence ID" value="NZ_JAEVLS010000003.1"/>
</dbReference>
<sequence length="250" mass="26796">MSKAMSSLKIPTSPAHRTASRWLRTIAATGLLLAASAHAQQADSMEDRLRAQLRVTTAQLQEVQNELAKLKAGKNSGAAPSDEVAALKEELAQSKAELEKERRARSQAAAGNQQLQEQANTFVEKANAQIAQYRSAYENLLKMARASEAERQRLAGEAAGRSAAIQQCEAKNGELYALGNEILRAYETVGFGDVLSSRQPFAAKARAKYEEIAQEYGDKLYQGQFDARAVAPPVAAAAPAGAAAEAARPQ</sequence>
<organism evidence="3 4">
    <name type="scientific">Steroidobacter gossypii</name>
    <dbReference type="NCBI Taxonomy" id="2805490"/>
    <lineage>
        <taxon>Bacteria</taxon>
        <taxon>Pseudomonadati</taxon>
        <taxon>Pseudomonadota</taxon>
        <taxon>Gammaproteobacteria</taxon>
        <taxon>Steroidobacterales</taxon>
        <taxon>Steroidobacteraceae</taxon>
        <taxon>Steroidobacter</taxon>
    </lineage>
</organism>
<evidence type="ECO:0000256" key="2">
    <source>
        <dbReference type="SAM" id="SignalP"/>
    </source>
</evidence>
<keyword evidence="4" id="KW-1185">Reference proteome</keyword>
<proteinExistence type="predicted"/>
<comment type="caution">
    <text evidence="3">The sequence shown here is derived from an EMBL/GenBank/DDBJ whole genome shotgun (WGS) entry which is preliminary data.</text>
</comment>